<proteinExistence type="predicted"/>
<dbReference type="Pfam" id="PF13921">
    <property type="entry name" value="Myb_DNA-bind_6"/>
    <property type="match status" value="1"/>
</dbReference>
<keyword evidence="1" id="KW-0677">Repeat</keyword>
<evidence type="ECO:0000256" key="4">
    <source>
        <dbReference type="ARBA" id="ARBA00023163"/>
    </source>
</evidence>
<dbReference type="GO" id="GO:0042796">
    <property type="term" value="P:snRNA transcription by RNA polymerase III"/>
    <property type="evidence" value="ECO:0007669"/>
    <property type="project" value="TreeGrafter"/>
</dbReference>
<feature type="compositionally biased region" description="Acidic residues" evidence="6">
    <location>
        <begin position="67"/>
        <end position="80"/>
    </location>
</feature>
<dbReference type="Proteomes" id="UP001142489">
    <property type="component" value="Unassembled WGS sequence"/>
</dbReference>
<feature type="domain" description="Myb-like" evidence="7">
    <location>
        <begin position="372"/>
        <end position="426"/>
    </location>
</feature>
<evidence type="ECO:0000259" key="8">
    <source>
        <dbReference type="PROSITE" id="PS51293"/>
    </source>
</evidence>
<dbReference type="Gene3D" id="1.10.10.60">
    <property type="entry name" value="Homeodomain-like"/>
    <property type="match status" value="4"/>
</dbReference>
<dbReference type="PANTHER" id="PTHR46621">
    <property type="entry name" value="SNRNA-ACTIVATING PROTEIN COMPLEX SUBUNIT 4"/>
    <property type="match status" value="1"/>
</dbReference>
<feature type="compositionally biased region" description="Basic and acidic residues" evidence="6">
    <location>
        <begin position="572"/>
        <end position="588"/>
    </location>
</feature>
<evidence type="ECO:0000259" key="9">
    <source>
        <dbReference type="PROSITE" id="PS51294"/>
    </source>
</evidence>
<dbReference type="GO" id="GO:0019185">
    <property type="term" value="C:snRNA-activating protein complex"/>
    <property type="evidence" value="ECO:0007669"/>
    <property type="project" value="TreeGrafter"/>
</dbReference>
<gene>
    <name evidence="10" type="ORF">JRQ81_009023</name>
</gene>
<feature type="domain" description="Myb-like" evidence="7">
    <location>
        <begin position="479"/>
        <end position="530"/>
    </location>
</feature>
<dbReference type="InterPro" id="IPR001005">
    <property type="entry name" value="SANT/Myb"/>
</dbReference>
<keyword evidence="4" id="KW-0804">Transcription</keyword>
<feature type="compositionally biased region" description="Low complexity" evidence="6">
    <location>
        <begin position="920"/>
        <end position="943"/>
    </location>
</feature>
<feature type="region of interest" description="Disordered" evidence="6">
    <location>
        <begin position="537"/>
        <end position="588"/>
    </location>
</feature>
<evidence type="ECO:0000313" key="10">
    <source>
        <dbReference type="EMBL" id="KAJ7308472.1"/>
    </source>
</evidence>
<dbReference type="PROSITE" id="PS51293">
    <property type="entry name" value="SANT"/>
    <property type="match status" value="2"/>
</dbReference>
<evidence type="ECO:0000313" key="11">
    <source>
        <dbReference type="Proteomes" id="UP001142489"/>
    </source>
</evidence>
<feature type="domain" description="SANT" evidence="8">
    <location>
        <begin position="430"/>
        <end position="476"/>
    </location>
</feature>
<dbReference type="SMART" id="SM00717">
    <property type="entry name" value="SANT"/>
    <property type="match status" value="5"/>
</dbReference>
<dbReference type="FunFam" id="1.10.10.60:FF:000314">
    <property type="entry name" value="Small nuclear RNA-activating complex, polypeptide 4"/>
    <property type="match status" value="1"/>
</dbReference>
<dbReference type="EMBL" id="JAPFRF010000018">
    <property type="protein sequence ID" value="KAJ7308472.1"/>
    <property type="molecule type" value="Genomic_DNA"/>
</dbReference>
<sequence length="1086" mass="121245">MLSVHLGVVISLPRCSPLPFPAANVSAMDIDAEREKIRREIEELERSLGPGVANLEDELSGSSQESSSEDEDYFEDDDEDTRTYASMEVDPEGLDGASGEEGEVDLSINLPRTPETCLQMNLVYQEVLQEKIEEVNALLAQNREQQEKLTWELAGTRGSKSDDSKFVPANVFLGHFMKPYFKDKTSGFGPPANSDAREKARQGIKSFEELLTTKWKTPEKELLRQAVVSNRLQRLLQPKLLNLEYLNEKRSKCRDEMGRQVLDQQIREKEREISEINLLPEETLLGNRGDEHDWEKIANVTFEGTRSAKELRRFWQNAEHPSINKAEWSEEEIEKLKEIATRRNNVGWEAIAEELGTQRTAFQCLQMFQVYNRGFRKSKWSPREDQMLLQLVQEMRVGKHIPYRKIAYYMEGRDSTQVLYRWTKRVDPSLRRGSWTPAEDALLLKAVAKHGERDWYKIREEVPGRSDVQCRYRYLQSLHQDIKKGKWSPEEEMKLVELTEKYGVGRWAKIASELPHRSGGQCLSKWKVMLGYRRNRRKKLEDQPPRKRKRRVPRPSPCLSETSSDDSDVVLDDSKEEKVPWRRKERGPSRWCVPGLDLWVPTRKHPSKLRPTALASAPVLSKGFDVNRKRGLPGMCQLKTPKEEPAEDGHPDSRSVKDSSWRVSLAYVKSVLRNNSYQLQRRTREMRRKRRFAAQAAPRKASVSGPNGGHKDPPGQKDGMWKTTIYRRLMMAVTPWAGSHVQRWAAQVKAEASGKSKVDFISKQLQSAHLTSRPLFTLFIQLLRIDVGGCMKVIQRKKPRQAELLRSVVGVPGTKEKEQACSAPAPKAPLPPPPPPSPSLPAGPPPNEKLIPLKVNDGCGPYPSWEAVPYGSGTKLKTVSQLLREKRQREAKAAQQRKVLQVPPLLLSPPGIVQQPTLPGPGSARASPGPTAPQASAVASSSAKGTLQPEAPGQPEKDPPPTVPALAASQLASPSVSRQIVPVTWVLTPQGLLPLTIVGLPGQGVPPPSGSGGSPNPATAAEASLATALSMTVAPLAAGSSQGASSASPQPDTPVPPLPRLSPRRSGLPPLLPFRLVLPRRPPRLG</sequence>
<dbReference type="InterPro" id="IPR017930">
    <property type="entry name" value="Myb_dom"/>
</dbReference>
<keyword evidence="11" id="KW-1185">Reference proteome</keyword>
<dbReference type="PROSITE" id="PS50090">
    <property type="entry name" value="MYB_LIKE"/>
    <property type="match status" value="4"/>
</dbReference>
<keyword evidence="3" id="KW-0238">DNA-binding</keyword>
<feature type="compositionally biased region" description="Low complexity" evidence="6">
    <location>
        <begin position="1037"/>
        <end position="1050"/>
    </location>
</feature>
<feature type="domain" description="HTH myb-type" evidence="9">
    <location>
        <begin position="427"/>
        <end position="482"/>
    </location>
</feature>
<evidence type="ECO:0000256" key="2">
    <source>
        <dbReference type="ARBA" id="ARBA00023015"/>
    </source>
</evidence>
<feature type="domain" description="SANT" evidence="8">
    <location>
        <begin position="482"/>
        <end position="536"/>
    </location>
</feature>
<dbReference type="InterPro" id="IPR017884">
    <property type="entry name" value="SANT_dom"/>
</dbReference>
<feature type="domain" description="Myb-like" evidence="7">
    <location>
        <begin position="427"/>
        <end position="478"/>
    </location>
</feature>
<dbReference type="GO" id="GO:0042795">
    <property type="term" value="P:snRNA transcription by RNA polymerase II"/>
    <property type="evidence" value="ECO:0007669"/>
    <property type="project" value="TreeGrafter"/>
</dbReference>
<dbReference type="GO" id="GO:0000978">
    <property type="term" value="F:RNA polymerase II cis-regulatory region sequence-specific DNA binding"/>
    <property type="evidence" value="ECO:0007669"/>
    <property type="project" value="TreeGrafter"/>
</dbReference>
<feature type="region of interest" description="Disordered" evidence="6">
    <location>
        <begin position="631"/>
        <end position="657"/>
    </location>
</feature>
<dbReference type="InterPro" id="IPR009057">
    <property type="entry name" value="Homeodomain-like_sf"/>
</dbReference>
<feature type="domain" description="HTH myb-type" evidence="9">
    <location>
        <begin position="372"/>
        <end position="424"/>
    </location>
</feature>
<feature type="region of interest" description="Disordered" evidence="6">
    <location>
        <begin position="815"/>
        <end position="854"/>
    </location>
</feature>
<dbReference type="AlphaFoldDB" id="A0A9Q0XBM4"/>
<feature type="compositionally biased region" description="Basic and acidic residues" evidence="6">
    <location>
        <begin position="640"/>
        <end position="657"/>
    </location>
</feature>
<dbReference type="PANTHER" id="PTHR46621:SF1">
    <property type="entry name" value="SNRNA-ACTIVATING PROTEIN COMPLEX SUBUNIT 4"/>
    <property type="match status" value="1"/>
</dbReference>
<accession>A0A9Q0XBM4</accession>
<feature type="domain" description="HTH myb-type" evidence="9">
    <location>
        <begin position="483"/>
        <end position="534"/>
    </location>
</feature>
<feature type="region of interest" description="Disordered" evidence="6">
    <location>
        <begin position="691"/>
        <end position="719"/>
    </location>
</feature>
<dbReference type="GO" id="GO:0001006">
    <property type="term" value="F:RNA polymerase III type 3 promoter sequence-specific DNA binding"/>
    <property type="evidence" value="ECO:0007669"/>
    <property type="project" value="TreeGrafter"/>
</dbReference>
<dbReference type="FunFam" id="1.10.10.60:FF:000321">
    <property type="entry name" value="Small nuclear RNA-activating complex, polypeptide 4"/>
    <property type="match status" value="1"/>
</dbReference>
<keyword evidence="2" id="KW-0805">Transcription regulation</keyword>
<feature type="compositionally biased region" description="Pro residues" evidence="6">
    <location>
        <begin position="826"/>
        <end position="847"/>
    </location>
</feature>
<dbReference type="InterPro" id="IPR051575">
    <property type="entry name" value="Myb-like_DNA-bd"/>
</dbReference>
<feature type="region of interest" description="Disordered" evidence="6">
    <location>
        <begin position="42"/>
        <end position="80"/>
    </location>
</feature>
<name>A0A9Q0XBM4_9SAUR</name>
<evidence type="ECO:0000256" key="5">
    <source>
        <dbReference type="ARBA" id="ARBA00023242"/>
    </source>
</evidence>
<comment type="caution">
    <text evidence="10">The sequence shown here is derived from an EMBL/GenBank/DDBJ whole genome shotgun (WGS) entry which is preliminary data.</text>
</comment>
<dbReference type="OrthoDB" id="2143914at2759"/>
<feature type="domain" description="Myb-like" evidence="7">
    <location>
        <begin position="320"/>
        <end position="371"/>
    </location>
</feature>
<evidence type="ECO:0000259" key="7">
    <source>
        <dbReference type="PROSITE" id="PS50090"/>
    </source>
</evidence>
<feature type="region of interest" description="Disordered" evidence="6">
    <location>
        <begin position="907"/>
        <end position="971"/>
    </location>
</feature>
<dbReference type="SUPFAM" id="SSF46689">
    <property type="entry name" value="Homeodomain-like"/>
    <property type="match status" value="3"/>
</dbReference>
<evidence type="ECO:0000256" key="1">
    <source>
        <dbReference type="ARBA" id="ARBA00022737"/>
    </source>
</evidence>
<evidence type="ECO:0000256" key="3">
    <source>
        <dbReference type="ARBA" id="ARBA00023125"/>
    </source>
</evidence>
<evidence type="ECO:0000256" key="6">
    <source>
        <dbReference type="SAM" id="MobiDB-lite"/>
    </source>
</evidence>
<keyword evidence="5" id="KW-0539">Nucleus</keyword>
<protein>
    <recommendedName>
        <fullName evidence="12">snRNA-activating protein complex subunit 4</fullName>
    </recommendedName>
</protein>
<feature type="compositionally biased region" description="Low complexity" evidence="6">
    <location>
        <begin position="1064"/>
        <end position="1079"/>
    </location>
</feature>
<evidence type="ECO:0008006" key="12">
    <source>
        <dbReference type="Google" id="ProtNLM"/>
    </source>
</evidence>
<feature type="region of interest" description="Disordered" evidence="6">
    <location>
        <begin position="1037"/>
        <end position="1086"/>
    </location>
</feature>
<feature type="compositionally biased region" description="Pro residues" evidence="6">
    <location>
        <begin position="1051"/>
        <end position="1060"/>
    </location>
</feature>
<reference evidence="10" key="1">
    <citation type="journal article" date="2023" name="DNA Res.">
        <title>Chromosome-level genome assembly of Phrynocephalus forsythii using third-generation DNA sequencing and Hi-C analysis.</title>
        <authorList>
            <person name="Qi Y."/>
            <person name="Zhao W."/>
            <person name="Zhao Y."/>
            <person name="Niu C."/>
            <person name="Cao S."/>
            <person name="Zhang Y."/>
        </authorList>
    </citation>
    <scope>NUCLEOTIDE SEQUENCE</scope>
    <source>
        <tissue evidence="10">Muscle</tissue>
    </source>
</reference>
<feature type="region of interest" description="Disordered" evidence="6">
    <location>
        <begin position="1002"/>
        <end position="1021"/>
    </location>
</feature>
<dbReference type="PROSITE" id="PS51294">
    <property type="entry name" value="HTH_MYB"/>
    <property type="match status" value="3"/>
</dbReference>
<dbReference type="CDD" id="cd00167">
    <property type="entry name" value="SANT"/>
    <property type="match status" value="3"/>
</dbReference>
<organism evidence="10 11">
    <name type="scientific">Phrynocephalus forsythii</name>
    <dbReference type="NCBI Taxonomy" id="171643"/>
    <lineage>
        <taxon>Eukaryota</taxon>
        <taxon>Metazoa</taxon>
        <taxon>Chordata</taxon>
        <taxon>Craniata</taxon>
        <taxon>Vertebrata</taxon>
        <taxon>Euteleostomi</taxon>
        <taxon>Lepidosauria</taxon>
        <taxon>Squamata</taxon>
        <taxon>Bifurcata</taxon>
        <taxon>Unidentata</taxon>
        <taxon>Episquamata</taxon>
        <taxon>Toxicofera</taxon>
        <taxon>Iguania</taxon>
        <taxon>Acrodonta</taxon>
        <taxon>Agamidae</taxon>
        <taxon>Agaminae</taxon>
        <taxon>Phrynocephalus</taxon>
    </lineage>
</organism>
<dbReference type="Pfam" id="PF00249">
    <property type="entry name" value="Myb_DNA-binding"/>
    <property type="match status" value="2"/>
</dbReference>